<comment type="caution">
    <text evidence="2">The sequence shown here is derived from an EMBL/GenBank/DDBJ whole genome shotgun (WGS) entry which is preliminary data.</text>
</comment>
<feature type="compositionally biased region" description="Acidic residues" evidence="1">
    <location>
        <begin position="80"/>
        <end position="94"/>
    </location>
</feature>
<dbReference type="AlphaFoldDB" id="A0A9P5ZYV3"/>
<dbReference type="OrthoDB" id="3268646at2759"/>
<reference evidence="2" key="1">
    <citation type="submission" date="2020-11" db="EMBL/GenBank/DDBJ databases">
        <authorList>
            <consortium name="DOE Joint Genome Institute"/>
            <person name="Ahrendt S."/>
            <person name="Riley R."/>
            <person name="Andreopoulos W."/>
            <person name="Labutti K."/>
            <person name="Pangilinan J."/>
            <person name="Ruiz-Duenas F.J."/>
            <person name="Barrasa J.M."/>
            <person name="Sanchez-Garcia M."/>
            <person name="Camarero S."/>
            <person name="Miyauchi S."/>
            <person name="Serrano A."/>
            <person name="Linde D."/>
            <person name="Babiker R."/>
            <person name="Drula E."/>
            <person name="Ayuso-Fernandez I."/>
            <person name="Pacheco R."/>
            <person name="Padilla G."/>
            <person name="Ferreira P."/>
            <person name="Barriuso J."/>
            <person name="Kellner H."/>
            <person name="Castanera R."/>
            <person name="Alfaro M."/>
            <person name="Ramirez L."/>
            <person name="Pisabarro A.G."/>
            <person name="Kuo A."/>
            <person name="Tritt A."/>
            <person name="Lipzen A."/>
            <person name="He G."/>
            <person name="Yan M."/>
            <person name="Ng V."/>
            <person name="Cullen D."/>
            <person name="Martin F."/>
            <person name="Rosso M.-N."/>
            <person name="Henrissat B."/>
            <person name="Hibbett D."/>
            <person name="Martinez A.T."/>
            <person name="Grigoriev I.V."/>
        </authorList>
    </citation>
    <scope>NUCLEOTIDE SEQUENCE</scope>
    <source>
        <strain evidence="2">ATCC 90797</strain>
    </source>
</reference>
<evidence type="ECO:0000256" key="1">
    <source>
        <dbReference type="SAM" id="MobiDB-lite"/>
    </source>
</evidence>
<feature type="region of interest" description="Disordered" evidence="1">
    <location>
        <begin position="80"/>
        <end position="108"/>
    </location>
</feature>
<name>A0A9P5ZYV3_PLEER</name>
<sequence>MSFVTHTLHDPSNIAIENGHLYYLFVQHLGFRGLDPHYPHAHYPTASTLGLTQSPPHLRYTITALPTKDLDIVSIVEEPEEDECADNEESDENNELQYPDDVLDSSDDENISTQAQYTSSNVSESQDVEPTLDSQEPHIDIPYVSSINKQLDNPHIMYYPSPRLPISPLPVLTLAKDVNQMQTEVIVISDDTDSGNELDSSCMQYPRSFKTRASELYGSKILLNDEDIAYSTVSEYDHGMRCAARTPLPHAKVCLRHGLTYVQHIILHEAGLSDNELDILTYQEILGRIHTVFDTIKPPMIYLEKQITMSELHEETNIECHHVVTMIACPDQSSDEVHVLNNKIISEASKPSEVDEPQYSSDESFEIVTTATELQMTTIDPSLLTVPPT</sequence>
<dbReference type="Proteomes" id="UP000807025">
    <property type="component" value="Unassembled WGS sequence"/>
</dbReference>
<organism evidence="2 3">
    <name type="scientific">Pleurotus eryngii</name>
    <name type="common">Boletus of the steppes</name>
    <dbReference type="NCBI Taxonomy" id="5323"/>
    <lineage>
        <taxon>Eukaryota</taxon>
        <taxon>Fungi</taxon>
        <taxon>Dikarya</taxon>
        <taxon>Basidiomycota</taxon>
        <taxon>Agaricomycotina</taxon>
        <taxon>Agaricomycetes</taxon>
        <taxon>Agaricomycetidae</taxon>
        <taxon>Agaricales</taxon>
        <taxon>Pleurotineae</taxon>
        <taxon>Pleurotaceae</taxon>
        <taxon>Pleurotus</taxon>
    </lineage>
</organism>
<accession>A0A9P5ZYV3</accession>
<gene>
    <name evidence="2" type="ORF">BDN71DRAFT_1505286</name>
</gene>
<keyword evidence="3" id="KW-1185">Reference proteome</keyword>
<proteinExistence type="predicted"/>
<evidence type="ECO:0000313" key="2">
    <source>
        <dbReference type="EMBL" id="KAF9497052.1"/>
    </source>
</evidence>
<evidence type="ECO:0000313" key="3">
    <source>
        <dbReference type="Proteomes" id="UP000807025"/>
    </source>
</evidence>
<dbReference type="EMBL" id="MU154547">
    <property type="protein sequence ID" value="KAF9497052.1"/>
    <property type="molecule type" value="Genomic_DNA"/>
</dbReference>
<protein>
    <submittedName>
        <fullName evidence="2">Uncharacterized protein</fullName>
    </submittedName>
</protein>